<proteinExistence type="predicted"/>
<sequence length="384" mass="42612">MIYWKNMDASTQVPGANGSSANPGKTSSQVSPRQESEEGMTSFGGGDRGMSPPLAMNEESPRGTLDDGDINPSLFSMPQSRPAANSVVSVNSTASNGGNASSSNPTSQTWNANRPPKKLHFWRVTLRGKKVKKMKKTGHLANESVYVSSPSPVATMGPLNGNENMLLSSSYFDWLTLKLTTTSSDSFVGMRTTHYQDKDALAGTTAFDSRLPSQRRHNLLLTGFDEHETWDPAFDSESDAILKKPNYVTCSHKLDNAQLLYQWNLLVVTGLFIYIYVHMHIIRYSYIFILFFFCIISWLMKGRKRAIDGPISMVWYGNSDITVRKIGKMHACVDASCLQFVGSDGNPNELKYCCGRVADVMIWDGVLSKLDILQLYSALFNSYK</sequence>
<evidence type="ECO:0000313" key="3">
    <source>
        <dbReference type="EMBL" id="ETO20478.1"/>
    </source>
</evidence>
<feature type="compositionally biased region" description="Low complexity" evidence="1">
    <location>
        <begin position="82"/>
        <end position="107"/>
    </location>
</feature>
<keyword evidence="2" id="KW-0812">Transmembrane</keyword>
<comment type="caution">
    <text evidence="3">The sequence shown here is derived from an EMBL/GenBank/DDBJ whole genome shotgun (WGS) entry which is preliminary data.</text>
</comment>
<feature type="region of interest" description="Disordered" evidence="1">
    <location>
        <begin position="1"/>
        <end position="116"/>
    </location>
</feature>
<keyword evidence="2" id="KW-1133">Transmembrane helix</keyword>
<reference evidence="3 4" key="1">
    <citation type="journal article" date="2013" name="Curr. Biol.">
        <title>The Genome of the Foraminiferan Reticulomyxa filosa.</title>
        <authorList>
            <person name="Glockner G."/>
            <person name="Hulsmann N."/>
            <person name="Schleicher M."/>
            <person name="Noegel A.A."/>
            <person name="Eichinger L."/>
            <person name="Gallinger C."/>
            <person name="Pawlowski J."/>
            <person name="Sierra R."/>
            <person name="Euteneuer U."/>
            <person name="Pillet L."/>
            <person name="Moustafa A."/>
            <person name="Platzer M."/>
            <person name="Groth M."/>
            <person name="Szafranski K."/>
            <person name="Schliwa M."/>
        </authorList>
    </citation>
    <scope>NUCLEOTIDE SEQUENCE [LARGE SCALE GENOMIC DNA]</scope>
</reference>
<dbReference type="AlphaFoldDB" id="X6N3L0"/>
<organism evidence="3 4">
    <name type="scientific">Reticulomyxa filosa</name>
    <dbReference type="NCBI Taxonomy" id="46433"/>
    <lineage>
        <taxon>Eukaryota</taxon>
        <taxon>Sar</taxon>
        <taxon>Rhizaria</taxon>
        <taxon>Retaria</taxon>
        <taxon>Foraminifera</taxon>
        <taxon>Monothalamids</taxon>
        <taxon>Reticulomyxidae</taxon>
        <taxon>Reticulomyxa</taxon>
    </lineage>
</organism>
<evidence type="ECO:0000313" key="4">
    <source>
        <dbReference type="Proteomes" id="UP000023152"/>
    </source>
</evidence>
<feature type="transmembrane region" description="Helical" evidence="2">
    <location>
        <begin position="283"/>
        <end position="300"/>
    </location>
</feature>
<accession>X6N3L0</accession>
<dbReference type="Proteomes" id="UP000023152">
    <property type="component" value="Unassembled WGS sequence"/>
</dbReference>
<feature type="compositionally biased region" description="Polar residues" evidence="1">
    <location>
        <begin position="8"/>
        <end position="33"/>
    </location>
</feature>
<name>X6N3L0_RETFI</name>
<keyword evidence="4" id="KW-1185">Reference proteome</keyword>
<keyword evidence="2" id="KW-0472">Membrane</keyword>
<dbReference type="EMBL" id="ASPP01012567">
    <property type="protein sequence ID" value="ETO20478.1"/>
    <property type="molecule type" value="Genomic_DNA"/>
</dbReference>
<evidence type="ECO:0000256" key="2">
    <source>
        <dbReference type="SAM" id="Phobius"/>
    </source>
</evidence>
<protein>
    <submittedName>
        <fullName evidence="3">Uncharacterized protein</fullName>
    </submittedName>
</protein>
<feature type="transmembrane region" description="Helical" evidence="2">
    <location>
        <begin position="259"/>
        <end position="277"/>
    </location>
</feature>
<gene>
    <name evidence="3" type="ORF">RFI_16738</name>
</gene>
<evidence type="ECO:0000256" key="1">
    <source>
        <dbReference type="SAM" id="MobiDB-lite"/>
    </source>
</evidence>